<keyword evidence="2" id="KW-0472">Membrane</keyword>
<reference evidence="3" key="1">
    <citation type="submission" date="2023-03" db="EMBL/GenBank/DDBJ databases">
        <title>Massive genome expansion in bonnet fungi (Mycena s.s.) driven by repeated elements and novel gene families across ecological guilds.</title>
        <authorList>
            <consortium name="Lawrence Berkeley National Laboratory"/>
            <person name="Harder C.B."/>
            <person name="Miyauchi S."/>
            <person name="Viragh M."/>
            <person name="Kuo A."/>
            <person name="Thoen E."/>
            <person name="Andreopoulos B."/>
            <person name="Lu D."/>
            <person name="Skrede I."/>
            <person name="Drula E."/>
            <person name="Henrissat B."/>
            <person name="Morin E."/>
            <person name="Kohler A."/>
            <person name="Barry K."/>
            <person name="LaButti K."/>
            <person name="Morin E."/>
            <person name="Salamov A."/>
            <person name="Lipzen A."/>
            <person name="Mereny Z."/>
            <person name="Hegedus B."/>
            <person name="Baldrian P."/>
            <person name="Stursova M."/>
            <person name="Weitz H."/>
            <person name="Taylor A."/>
            <person name="Grigoriev I.V."/>
            <person name="Nagy L.G."/>
            <person name="Martin F."/>
            <person name="Kauserud H."/>
        </authorList>
    </citation>
    <scope>NUCLEOTIDE SEQUENCE</scope>
    <source>
        <strain evidence="3">9144</strain>
    </source>
</reference>
<feature type="region of interest" description="Disordered" evidence="1">
    <location>
        <begin position="110"/>
        <end position="129"/>
    </location>
</feature>
<evidence type="ECO:0000313" key="3">
    <source>
        <dbReference type="EMBL" id="KAJ7204749.1"/>
    </source>
</evidence>
<dbReference type="Proteomes" id="UP001219525">
    <property type="component" value="Unassembled WGS sequence"/>
</dbReference>
<keyword evidence="2" id="KW-0812">Transmembrane</keyword>
<feature type="transmembrane region" description="Helical" evidence="2">
    <location>
        <begin position="55"/>
        <end position="72"/>
    </location>
</feature>
<protein>
    <submittedName>
        <fullName evidence="3">Uncharacterized protein</fullName>
    </submittedName>
</protein>
<proteinExistence type="predicted"/>
<keyword evidence="2" id="KW-1133">Transmembrane helix</keyword>
<accession>A0AAD6V7Z3</accession>
<gene>
    <name evidence="3" type="ORF">GGX14DRAFT_646104</name>
</gene>
<comment type="caution">
    <text evidence="3">The sequence shown here is derived from an EMBL/GenBank/DDBJ whole genome shotgun (WGS) entry which is preliminary data.</text>
</comment>
<evidence type="ECO:0000256" key="1">
    <source>
        <dbReference type="SAM" id="MobiDB-lite"/>
    </source>
</evidence>
<name>A0AAD6V7Z3_9AGAR</name>
<sequence>MWRWDDVEDEVGNGGAGDVERNEPVEEMGRSCSGARRSASNGGVKAKDDDWAADIFNAGLLWLLFLLVIKFVQQGVETTGSSSAELRSASVRVLGLLEGQLAVVKLDASQELRPPPPAPPPPPPTAPDDRARARLVARLVLTIERRVAAKLALRAHMMGNIKRSKADEMWTQER</sequence>
<organism evidence="3 4">
    <name type="scientific">Mycena pura</name>
    <dbReference type="NCBI Taxonomy" id="153505"/>
    <lineage>
        <taxon>Eukaryota</taxon>
        <taxon>Fungi</taxon>
        <taxon>Dikarya</taxon>
        <taxon>Basidiomycota</taxon>
        <taxon>Agaricomycotina</taxon>
        <taxon>Agaricomycetes</taxon>
        <taxon>Agaricomycetidae</taxon>
        <taxon>Agaricales</taxon>
        <taxon>Marasmiineae</taxon>
        <taxon>Mycenaceae</taxon>
        <taxon>Mycena</taxon>
    </lineage>
</organism>
<feature type="compositionally biased region" description="Low complexity" evidence="1">
    <location>
        <begin position="30"/>
        <end position="43"/>
    </location>
</feature>
<dbReference type="EMBL" id="JARJCW010000046">
    <property type="protein sequence ID" value="KAJ7204749.1"/>
    <property type="molecule type" value="Genomic_DNA"/>
</dbReference>
<dbReference type="AlphaFoldDB" id="A0AAD6V7Z3"/>
<evidence type="ECO:0000313" key="4">
    <source>
        <dbReference type="Proteomes" id="UP001219525"/>
    </source>
</evidence>
<feature type="compositionally biased region" description="Pro residues" evidence="1">
    <location>
        <begin position="113"/>
        <end position="126"/>
    </location>
</feature>
<evidence type="ECO:0000256" key="2">
    <source>
        <dbReference type="SAM" id="Phobius"/>
    </source>
</evidence>
<feature type="compositionally biased region" description="Acidic residues" evidence="1">
    <location>
        <begin position="1"/>
        <end position="11"/>
    </location>
</feature>
<keyword evidence="4" id="KW-1185">Reference proteome</keyword>
<feature type="compositionally biased region" description="Basic and acidic residues" evidence="1">
    <location>
        <begin position="18"/>
        <end position="29"/>
    </location>
</feature>
<feature type="region of interest" description="Disordered" evidence="1">
    <location>
        <begin position="1"/>
        <end position="44"/>
    </location>
</feature>